<name>A0ABT2JK23_9PSEU</name>
<feature type="transmembrane region" description="Helical" evidence="1">
    <location>
        <begin position="149"/>
        <end position="171"/>
    </location>
</feature>
<sequence length="257" mass="25900">MTRHPTVEVTTRFTGVLAGEWVKLSTVRSTRWAPVVLVLVTVGVAFLGGITESIQRGETILGSTANGSVLGMLVAGLLGAMAMSNEYGTGTIRATFGACPRRLPVLGAKVAVVATLVFVVALLACAGALLTGLAVLSGKGYATGDPLPALLGMAACFAAVAVLGLAAAAILRHAAAAVVAVVGVVLLPSLLGPLFGAWQRWVVGASPMAAVQKLAQSTDAAPDAPGGLGPWQSLGLVGAYTLAALVVAGWLLRRRDV</sequence>
<proteinExistence type="predicted"/>
<organism evidence="2 3">
    <name type="scientific">Actinophytocola gossypii</name>
    <dbReference type="NCBI Taxonomy" id="2812003"/>
    <lineage>
        <taxon>Bacteria</taxon>
        <taxon>Bacillati</taxon>
        <taxon>Actinomycetota</taxon>
        <taxon>Actinomycetes</taxon>
        <taxon>Pseudonocardiales</taxon>
        <taxon>Pseudonocardiaceae</taxon>
    </lineage>
</organism>
<keyword evidence="1" id="KW-1133">Transmembrane helix</keyword>
<feature type="transmembrane region" description="Helical" evidence="1">
    <location>
        <begin position="178"/>
        <end position="198"/>
    </location>
</feature>
<keyword evidence="3" id="KW-1185">Reference proteome</keyword>
<gene>
    <name evidence="2" type="ORF">JT362_34535</name>
</gene>
<evidence type="ECO:0000313" key="2">
    <source>
        <dbReference type="EMBL" id="MCT2588240.1"/>
    </source>
</evidence>
<comment type="caution">
    <text evidence="2">The sequence shown here is derived from an EMBL/GenBank/DDBJ whole genome shotgun (WGS) entry which is preliminary data.</text>
</comment>
<feature type="transmembrane region" description="Helical" evidence="1">
    <location>
        <begin position="32"/>
        <end position="51"/>
    </location>
</feature>
<accession>A0ABT2JK23</accession>
<reference evidence="2 3" key="1">
    <citation type="submission" date="2021-02" db="EMBL/GenBank/DDBJ databases">
        <title>Actinophytocola xerophila sp. nov., isolated from soil of cotton cropping field.</title>
        <authorList>
            <person name="Huang R."/>
            <person name="Chen X."/>
            <person name="Ge X."/>
            <person name="Liu W."/>
        </authorList>
    </citation>
    <scope>NUCLEOTIDE SEQUENCE [LARGE SCALE GENOMIC DNA]</scope>
    <source>
        <strain evidence="2 3">S1-96</strain>
    </source>
</reference>
<keyword evidence="1" id="KW-0472">Membrane</keyword>
<evidence type="ECO:0000256" key="1">
    <source>
        <dbReference type="SAM" id="Phobius"/>
    </source>
</evidence>
<feature type="transmembrane region" description="Helical" evidence="1">
    <location>
        <begin position="63"/>
        <end position="83"/>
    </location>
</feature>
<feature type="transmembrane region" description="Helical" evidence="1">
    <location>
        <begin position="231"/>
        <end position="252"/>
    </location>
</feature>
<keyword evidence="1" id="KW-0812">Transmembrane</keyword>
<dbReference type="RefSeq" id="WP_260196199.1">
    <property type="nucleotide sequence ID" value="NZ_JAFFZE010000035.1"/>
</dbReference>
<feature type="transmembrane region" description="Helical" evidence="1">
    <location>
        <begin position="110"/>
        <end position="137"/>
    </location>
</feature>
<dbReference type="EMBL" id="JAFFZE010000035">
    <property type="protein sequence ID" value="MCT2588240.1"/>
    <property type="molecule type" value="Genomic_DNA"/>
</dbReference>
<dbReference type="Proteomes" id="UP001156441">
    <property type="component" value="Unassembled WGS sequence"/>
</dbReference>
<protein>
    <submittedName>
        <fullName evidence="2">ABC transporter permease subunit</fullName>
    </submittedName>
</protein>
<evidence type="ECO:0000313" key="3">
    <source>
        <dbReference type="Proteomes" id="UP001156441"/>
    </source>
</evidence>